<dbReference type="Pfam" id="PF01656">
    <property type="entry name" value="CbiA"/>
    <property type="match status" value="1"/>
</dbReference>
<dbReference type="Gene3D" id="3.40.50.300">
    <property type="entry name" value="P-loop containing nucleotide triphosphate hydrolases"/>
    <property type="match status" value="1"/>
</dbReference>
<reference evidence="6 7" key="1">
    <citation type="submission" date="2018-05" db="EMBL/GenBank/DDBJ databases">
        <title>Genomic Encyclopedia of Archaeal and Bacterial Type Strains, Phase II (KMG-II): from individual species to whole genera.</title>
        <authorList>
            <person name="Goeker M."/>
        </authorList>
    </citation>
    <scope>NUCLEOTIDE SEQUENCE [LARGE SCALE GENOMIC DNA]</scope>
    <source>
        <strain evidence="6 7">DSM 23514</strain>
    </source>
</reference>
<protein>
    <submittedName>
        <fullName evidence="5">ATP-binding protein</fullName>
    </submittedName>
    <submittedName>
        <fullName evidence="6">MinD superfamily P-loop ATPase</fullName>
    </submittedName>
</protein>
<dbReference type="SUPFAM" id="SSF52540">
    <property type="entry name" value="P-loop containing nucleoside triphosphate hydrolases"/>
    <property type="match status" value="1"/>
</dbReference>
<dbReference type="PANTHER" id="PTHR43063:SF1">
    <property type="entry name" value="4FE-4S CLUSTER CONTAINING PARA FAMILY ATPASE PROTEIN"/>
    <property type="match status" value="1"/>
</dbReference>
<evidence type="ECO:0000313" key="7">
    <source>
        <dbReference type="Proteomes" id="UP000245667"/>
    </source>
</evidence>
<evidence type="ECO:0000256" key="2">
    <source>
        <dbReference type="ARBA" id="ARBA00023004"/>
    </source>
</evidence>
<dbReference type="GO" id="GO:0046872">
    <property type="term" value="F:metal ion binding"/>
    <property type="evidence" value="ECO:0007669"/>
    <property type="project" value="UniProtKB-KW"/>
</dbReference>
<reference evidence="5 8" key="2">
    <citation type="submission" date="2020-07" db="EMBL/GenBank/DDBJ databases">
        <title>The draft genome sequence of Maribacter polysiphoniae KCTC 22021.</title>
        <authorList>
            <person name="Mu L."/>
        </authorList>
    </citation>
    <scope>NUCLEOTIDE SEQUENCE [LARGE SCALE GENOMIC DNA]</scope>
    <source>
        <strain evidence="5 8">KCTC 22021</strain>
    </source>
</reference>
<feature type="domain" description="4Fe-4S ferredoxin-type" evidence="4">
    <location>
        <begin position="96"/>
        <end position="125"/>
    </location>
</feature>
<keyword evidence="5" id="KW-0547">Nucleotide-binding</keyword>
<keyword evidence="8" id="KW-1185">Reference proteome</keyword>
<dbReference type="PROSITE" id="PS00198">
    <property type="entry name" value="4FE4S_FER_1"/>
    <property type="match status" value="2"/>
</dbReference>
<comment type="caution">
    <text evidence="6">The sequence shown here is derived from an EMBL/GenBank/DDBJ whole genome shotgun (WGS) entry which is preliminary data.</text>
</comment>
<evidence type="ECO:0000313" key="5">
    <source>
        <dbReference type="EMBL" id="MBD1260804.1"/>
    </source>
</evidence>
<evidence type="ECO:0000313" key="8">
    <source>
        <dbReference type="Proteomes" id="UP000651837"/>
    </source>
</evidence>
<dbReference type="PANTHER" id="PTHR43063">
    <property type="entry name" value="4FE-4S CLUSTER CONTAINING PARA FAMILY ATPASE PROTEIN"/>
    <property type="match status" value="1"/>
</dbReference>
<dbReference type="InterPro" id="IPR027417">
    <property type="entry name" value="P-loop_NTPase"/>
</dbReference>
<dbReference type="Proteomes" id="UP000651837">
    <property type="component" value="Unassembled WGS sequence"/>
</dbReference>
<dbReference type="Gene3D" id="3.30.70.20">
    <property type="match status" value="1"/>
</dbReference>
<dbReference type="Pfam" id="PF00037">
    <property type="entry name" value="Fer4"/>
    <property type="match status" value="2"/>
</dbReference>
<dbReference type="RefSeq" id="WP_109649816.1">
    <property type="nucleotide sequence ID" value="NZ_JACWLN010000003.1"/>
</dbReference>
<dbReference type="EMBL" id="JACWLN010000003">
    <property type="protein sequence ID" value="MBD1260804.1"/>
    <property type="molecule type" value="Genomic_DNA"/>
</dbReference>
<evidence type="ECO:0000256" key="1">
    <source>
        <dbReference type="ARBA" id="ARBA00022723"/>
    </source>
</evidence>
<dbReference type="PROSITE" id="PS51379">
    <property type="entry name" value="4FE4S_FER_2"/>
    <property type="match status" value="2"/>
</dbReference>
<dbReference type="InterPro" id="IPR017896">
    <property type="entry name" value="4Fe4S_Fe-S-bd"/>
</dbReference>
<dbReference type="EMBL" id="QGGQ01000003">
    <property type="protein sequence ID" value="PWK24062.1"/>
    <property type="molecule type" value="Genomic_DNA"/>
</dbReference>
<dbReference type="InterPro" id="IPR017900">
    <property type="entry name" value="4Fe4S_Fe_S_CS"/>
</dbReference>
<name>A0A316E3F6_9FLAO</name>
<evidence type="ECO:0000256" key="3">
    <source>
        <dbReference type="ARBA" id="ARBA00023014"/>
    </source>
</evidence>
<organism evidence="6 7">
    <name type="scientific">Maribacter polysiphoniae</name>
    <dbReference type="NCBI Taxonomy" id="429344"/>
    <lineage>
        <taxon>Bacteria</taxon>
        <taxon>Pseudomonadati</taxon>
        <taxon>Bacteroidota</taxon>
        <taxon>Flavobacteriia</taxon>
        <taxon>Flavobacteriales</taxon>
        <taxon>Flavobacteriaceae</taxon>
        <taxon>Maribacter</taxon>
    </lineage>
</organism>
<dbReference type="OrthoDB" id="9804603at2"/>
<evidence type="ECO:0000313" key="6">
    <source>
        <dbReference type="EMBL" id="PWK24062.1"/>
    </source>
</evidence>
<dbReference type="Proteomes" id="UP000245667">
    <property type="component" value="Unassembled WGS sequence"/>
</dbReference>
<feature type="domain" description="4Fe-4S ferredoxin-type" evidence="4">
    <location>
        <begin position="65"/>
        <end position="94"/>
    </location>
</feature>
<gene>
    <name evidence="5" type="ORF">HZY62_09420</name>
    <name evidence="6" type="ORF">LX92_01648</name>
</gene>
<sequence>MSYKIAIASGKGGTGKTTVSVNLFKGFNELRGKKVQLVDCDVEEPNDAIFFCDAEVVDVQEVSQMVPVIDSEKCTFCRKCVEYCEFNAIVVLPPVPFAEINPSLCHSCGACSVACEDGAITEHPKPIGTLNFYKTDENNGLVEGRLEIGSTMQTMLIRELKKAIPGINDIIIYDAPPGTSCPVVETIHDVNYLILVAEPTLFGLHDLKLMVALVRELGLEFGVVINKVGLGDNAIYDYLDKECIEVLGEIPFDKAYASLYAVGEITGVIPDAIHQSYTEILDVLNQKITHHEGNNRIKW</sequence>
<keyword evidence="3" id="KW-0411">Iron-sulfur</keyword>
<dbReference type="AlphaFoldDB" id="A0A316E3F6"/>
<keyword evidence="2" id="KW-0408">Iron</keyword>
<keyword evidence="1" id="KW-0479">Metal-binding</keyword>
<dbReference type="GO" id="GO:0005524">
    <property type="term" value="F:ATP binding"/>
    <property type="evidence" value="ECO:0007669"/>
    <property type="project" value="UniProtKB-KW"/>
</dbReference>
<dbReference type="InterPro" id="IPR002586">
    <property type="entry name" value="CobQ/CobB/MinD/ParA_Nub-bd_dom"/>
</dbReference>
<keyword evidence="5" id="KW-0067">ATP-binding</keyword>
<proteinExistence type="predicted"/>
<accession>A0A316E3F6</accession>
<evidence type="ECO:0000259" key="4">
    <source>
        <dbReference type="PROSITE" id="PS51379"/>
    </source>
</evidence>
<dbReference type="GO" id="GO:0051536">
    <property type="term" value="F:iron-sulfur cluster binding"/>
    <property type="evidence" value="ECO:0007669"/>
    <property type="project" value="UniProtKB-KW"/>
</dbReference>